<dbReference type="Pfam" id="PF00014">
    <property type="entry name" value="Kunitz_BPTI"/>
    <property type="match status" value="1"/>
</dbReference>
<keyword evidence="1" id="KW-1015">Disulfide bond</keyword>
<dbReference type="AlphaFoldDB" id="A0ABD2I866"/>
<dbReference type="InterPro" id="IPR036880">
    <property type="entry name" value="Kunitz_BPTI_sf"/>
</dbReference>
<proteinExistence type="inferred from homology"/>
<dbReference type="PANTHER" id="PTHR46751">
    <property type="entry name" value="EPPIN"/>
    <property type="match status" value="1"/>
</dbReference>
<dbReference type="PROSITE" id="PS50279">
    <property type="entry name" value="BPTI_KUNITZ_2"/>
    <property type="match status" value="1"/>
</dbReference>
<dbReference type="Gene3D" id="4.10.410.10">
    <property type="entry name" value="Pancreatic trypsin inhibitor Kunitz domain"/>
    <property type="match status" value="1"/>
</dbReference>
<comment type="similarity">
    <text evidence="2">Belongs to the venom Kunitz-type family. 03 (sub-Kunitz) subfamily.</text>
</comment>
<dbReference type="PANTHER" id="PTHR46751:SF1">
    <property type="entry name" value="WAP FOUR-DISULFIDE CORE DOMAIN PROTEIN 6A"/>
    <property type="match status" value="1"/>
</dbReference>
<evidence type="ECO:0000313" key="5">
    <source>
        <dbReference type="EMBL" id="KAL3074030.1"/>
    </source>
</evidence>
<dbReference type="InterPro" id="IPR002223">
    <property type="entry name" value="Kunitz_BPTI"/>
</dbReference>
<protein>
    <recommendedName>
        <fullName evidence="4">BPTI/Kunitz inhibitor domain-containing protein</fullName>
    </recommendedName>
</protein>
<accession>A0ABD2I866</accession>
<organism evidence="5 6">
    <name type="scientific">Heterodera trifolii</name>
    <dbReference type="NCBI Taxonomy" id="157864"/>
    <lineage>
        <taxon>Eukaryota</taxon>
        <taxon>Metazoa</taxon>
        <taxon>Ecdysozoa</taxon>
        <taxon>Nematoda</taxon>
        <taxon>Chromadorea</taxon>
        <taxon>Rhabditida</taxon>
        <taxon>Tylenchina</taxon>
        <taxon>Tylenchomorpha</taxon>
        <taxon>Tylenchoidea</taxon>
        <taxon>Heteroderidae</taxon>
        <taxon>Heteroderinae</taxon>
        <taxon>Heterodera</taxon>
    </lineage>
</organism>
<evidence type="ECO:0000313" key="6">
    <source>
        <dbReference type="Proteomes" id="UP001620626"/>
    </source>
</evidence>
<reference evidence="5 6" key="1">
    <citation type="submission" date="2024-10" db="EMBL/GenBank/DDBJ databases">
        <authorList>
            <person name="Kim D."/>
        </authorList>
    </citation>
    <scope>NUCLEOTIDE SEQUENCE [LARGE SCALE GENOMIC DNA]</scope>
    <source>
        <strain evidence="5">BH-2024</strain>
    </source>
</reference>
<feature type="chain" id="PRO_5044834722" description="BPTI/Kunitz inhibitor domain-containing protein" evidence="3">
    <location>
        <begin position="26"/>
        <end position="83"/>
    </location>
</feature>
<sequence length="83" mass="9260">MHSLFNFKLFASIFLVLCVVSLVVCQDKPAEACLHPKDEGTGGLALTRWWWDGSDCEEFTYKGQGGNTNNFPSKELCDDVCKP</sequence>
<dbReference type="SMART" id="SM00131">
    <property type="entry name" value="KU"/>
    <property type="match status" value="1"/>
</dbReference>
<dbReference type="InterPro" id="IPR051388">
    <property type="entry name" value="Serpin_venom_toxin"/>
</dbReference>
<evidence type="ECO:0000256" key="2">
    <source>
        <dbReference type="ARBA" id="ARBA00038506"/>
    </source>
</evidence>
<dbReference type="Proteomes" id="UP001620626">
    <property type="component" value="Unassembled WGS sequence"/>
</dbReference>
<dbReference type="CDD" id="cd22593">
    <property type="entry name" value="Kunitz_conkunitzin"/>
    <property type="match status" value="1"/>
</dbReference>
<evidence type="ECO:0000256" key="1">
    <source>
        <dbReference type="ARBA" id="ARBA00023157"/>
    </source>
</evidence>
<feature type="signal peptide" evidence="3">
    <location>
        <begin position="1"/>
        <end position="25"/>
    </location>
</feature>
<dbReference type="SUPFAM" id="SSF57362">
    <property type="entry name" value="BPTI-like"/>
    <property type="match status" value="1"/>
</dbReference>
<comment type="caution">
    <text evidence="5">The sequence shown here is derived from an EMBL/GenBank/DDBJ whole genome shotgun (WGS) entry which is preliminary data.</text>
</comment>
<evidence type="ECO:0000256" key="3">
    <source>
        <dbReference type="SAM" id="SignalP"/>
    </source>
</evidence>
<keyword evidence="3" id="KW-0732">Signal</keyword>
<name>A0ABD2I866_9BILA</name>
<dbReference type="EMBL" id="JBICBT010001301">
    <property type="protein sequence ID" value="KAL3074030.1"/>
    <property type="molecule type" value="Genomic_DNA"/>
</dbReference>
<feature type="domain" description="BPTI/Kunitz inhibitor" evidence="4">
    <location>
        <begin position="33"/>
        <end position="81"/>
    </location>
</feature>
<keyword evidence="6" id="KW-1185">Reference proteome</keyword>
<evidence type="ECO:0000259" key="4">
    <source>
        <dbReference type="PROSITE" id="PS50279"/>
    </source>
</evidence>
<gene>
    <name evidence="5" type="ORF">niasHT_035772</name>
</gene>